<evidence type="ECO:0000259" key="2">
    <source>
        <dbReference type="Pfam" id="PF01796"/>
    </source>
</evidence>
<evidence type="ECO:0000259" key="3">
    <source>
        <dbReference type="Pfam" id="PF12172"/>
    </source>
</evidence>
<name>F6F329_SPHCR</name>
<dbReference type="Pfam" id="PF12172">
    <property type="entry name" value="zf-ChsH2"/>
    <property type="match status" value="1"/>
</dbReference>
<dbReference type="STRING" id="690566.Sphch_3231"/>
<protein>
    <recommendedName>
        <fullName evidence="6">DUF35 domain-containing protein</fullName>
    </recommendedName>
</protein>
<dbReference type="Pfam" id="PF01796">
    <property type="entry name" value="OB_ChsH2_C"/>
    <property type="match status" value="1"/>
</dbReference>
<sequence length="151" mass="17344">MTDAQYLPDGLPEPRLAEPDLERPHWDAAREEKILVQRCGSCATWQWGPEWICHKCLSPDMRWAEVPPRGLIYSWERIWHPVHPALKGHTPYLAVLVELPDAGHVRLVGNLLGDPYQTVKIGSPVAAVFEHHRGAEEPYTLIQWRCLEDEQ</sequence>
<dbReference type="InterPro" id="IPR022002">
    <property type="entry name" value="ChsH2_Znr"/>
</dbReference>
<dbReference type="Proteomes" id="UP000007150">
    <property type="component" value="Chromosome 2"/>
</dbReference>
<dbReference type="AlphaFoldDB" id="F6F329"/>
<evidence type="ECO:0008006" key="6">
    <source>
        <dbReference type="Google" id="ProtNLM"/>
    </source>
</evidence>
<gene>
    <name evidence="4" type="ORF">Sphch_3231</name>
</gene>
<dbReference type="Gene3D" id="6.10.30.10">
    <property type="match status" value="1"/>
</dbReference>
<dbReference type="InterPro" id="IPR002878">
    <property type="entry name" value="ChsH2_C"/>
</dbReference>
<dbReference type="PANTHER" id="PTHR34075:SF5">
    <property type="entry name" value="BLR3430 PROTEIN"/>
    <property type="match status" value="1"/>
</dbReference>
<dbReference type="EMBL" id="CP002799">
    <property type="protein sequence ID" value="AEG50841.1"/>
    <property type="molecule type" value="Genomic_DNA"/>
</dbReference>
<reference evidence="4 5" key="1">
    <citation type="submission" date="2011-05" db="EMBL/GenBank/DDBJ databases">
        <title>Complete sequence of chromosome 2 of Sphingobium chlorophenolicum L-1.</title>
        <authorList>
            <consortium name="US DOE Joint Genome Institute"/>
            <person name="Lucas S."/>
            <person name="Han J."/>
            <person name="Lapidus A."/>
            <person name="Cheng J.-F."/>
            <person name="Goodwin L."/>
            <person name="Pitluck S."/>
            <person name="Peters L."/>
            <person name="Daligault H."/>
            <person name="Han C."/>
            <person name="Tapia R."/>
            <person name="Land M."/>
            <person name="Hauser L."/>
            <person name="Kyrpides N."/>
            <person name="Ivanova N."/>
            <person name="Pagani I."/>
            <person name="Turner P."/>
            <person name="Copley S."/>
            <person name="Woyke T."/>
        </authorList>
    </citation>
    <scope>NUCLEOTIDE SEQUENCE [LARGE SCALE GENOMIC DNA]</scope>
    <source>
        <strain evidence="4 5">L-1</strain>
    </source>
</reference>
<organism evidence="4 5">
    <name type="scientific">Sphingobium chlorophenolicum L-1</name>
    <dbReference type="NCBI Taxonomy" id="690566"/>
    <lineage>
        <taxon>Bacteria</taxon>
        <taxon>Pseudomonadati</taxon>
        <taxon>Pseudomonadota</taxon>
        <taxon>Alphaproteobacteria</taxon>
        <taxon>Sphingomonadales</taxon>
        <taxon>Sphingomonadaceae</taxon>
        <taxon>Sphingobium</taxon>
    </lineage>
</organism>
<evidence type="ECO:0000313" key="5">
    <source>
        <dbReference type="Proteomes" id="UP000007150"/>
    </source>
</evidence>
<dbReference type="HOGENOM" id="CLU_119412_0_1_5"/>
<evidence type="ECO:0000313" key="4">
    <source>
        <dbReference type="EMBL" id="AEG50841.1"/>
    </source>
</evidence>
<accession>F6F329</accession>
<proteinExistence type="predicted"/>
<dbReference type="InterPro" id="IPR052513">
    <property type="entry name" value="Thioester_dehydratase-like"/>
</dbReference>
<evidence type="ECO:0000256" key="1">
    <source>
        <dbReference type="SAM" id="MobiDB-lite"/>
    </source>
</evidence>
<dbReference type="PANTHER" id="PTHR34075">
    <property type="entry name" value="BLR3430 PROTEIN"/>
    <property type="match status" value="1"/>
</dbReference>
<dbReference type="KEGG" id="sch:Sphch_3231"/>
<keyword evidence="5" id="KW-1185">Reference proteome</keyword>
<dbReference type="InterPro" id="IPR012340">
    <property type="entry name" value="NA-bd_OB-fold"/>
</dbReference>
<dbReference type="SUPFAM" id="SSF50249">
    <property type="entry name" value="Nucleic acid-binding proteins"/>
    <property type="match status" value="1"/>
</dbReference>
<dbReference type="RefSeq" id="WP_013849071.1">
    <property type="nucleotide sequence ID" value="NC_015594.1"/>
</dbReference>
<feature type="region of interest" description="Disordered" evidence="1">
    <location>
        <begin position="1"/>
        <end position="23"/>
    </location>
</feature>
<feature type="domain" description="ChsH2 C-terminal OB-fold" evidence="2">
    <location>
        <begin position="63"/>
        <end position="130"/>
    </location>
</feature>
<feature type="domain" description="ChsH2 rubredoxin-like zinc ribbon" evidence="3">
    <location>
        <begin position="26"/>
        <end position="61"/>
    </location>
</feature>